<evidence type="ECO:0000313" key="2">
    <source>
        <dbReference type="Proteomes" id="UP000078200"/>
    </source>
</evidence>
<dbReference type="EnsemblMetazoa" id="GAUT004663-RA">
    <property type="protein sequence ID" value="GAUT004663-PA"/>
    <property type="gene ID" value="GAUT004663"/>
</dbReference>
<name>A0A1A9UH24_GLOAU</name>
<accession>A0A1A9UH24</accession>
<dbReference type="VEuPathDB" id="VectorBase:GAUT004663"/>
<sequence length="115" mass="12998">MFNAIWFTLPEHTLEIISSSTGDGEWIGYGFFLFVSITEANNVSNDALRLFLYLLCSKRYSGNLQLQQANLERYTFKTLLSYRATAPSSTTPLPSSPLLTLPSTPSYTKFFTTTY</sequence>
<dbReference type="Proteomes" id="UP000078200">
    <property type="component" value="Unassembled WGS sequence"/>
</dbReference>
<dbReference type="AlphaFoldDB" id="A0A1A9UH24"/>
<proteinExistence type="predicted"/>
<reference evidence="1" key="1">
    <citation type="submission" date="2020-05" db="UniProtKB">
        <authorList>
            <consortium name="EnsemblMetazoa"/>
        </authorList>
    </citation>
    <scope>IDENTIFICATION</scope>
    <source>
        <strain evidence="1">TTRI</strain>
    </source>
</reference>
<keyword evidence="2" id="KW-1185">Reference proteome</keyword>
<evidence type="ECO:0000313" key="1">
    <source>
        <dbReference type="EnsemblMetazoa" id="GAUT004663-PA"/>
    </source>
</evidence>
<protein>
    <submittedName>
        <fullName evidence="1">Uncharacterized protein</fullName>
    </submittedName>
</protein>
<organism evidence="1 2">
    <name type="scientific">Glossina austeni</name>
    <name type="common">Savannah tsetse fly</name>
    <dbReference type="NCBI Taxonomy" id="7395"/>
    <lineage>
        <taxon>Eukaryota</taxon>
        <taxon>Metazoa</taxon>
        <taxon>Ecdysozoa</taxon>
        <taxon>Arthropoda</taxon>
        <taxon>Hexapoda</taxon>
        <taxon>Insecta</taxon>
        <taxon>Pterygota</taxon>
        <taxon>Neoptera</taxon>
        <taxon>Endopterygota</taxon>
        <taxon>Diptera</taxon>
        <taxon>Brachycera</taxon>
        <taxon>Muscomorpha</taxon>
        <taxon>Hippoboscoidea</taxon>
        <taxon>Glossinidae</taxon>
        <taxon>Glossina</taxon>
    </lineage>
</organism>